<dbReference type="eggNOG" id="COG2986">
    <property type="taxonomic scope" value="Bacteria"/>
</dbReference>
<accession>V7I535</accession>
<name>V7I535_9CLOT</name>
<feature type="cross-link" description="5-imidazolinone (Ala-Gly)" evidence="6">
    <location>
        <begin position="141"/>
        <end position="143"/>
    </location>
</feature>
<evidence type="ECO:0000313" key="11">
    <source>
        <dbReference type="Proteomes" id="UP000017747"/>
    </source>
</evidence>
<comment type="similarity">
    <text evidence="6 7">Belongs to the PAL/histidase family.</text>
</comment>
<dbReference type="Pfam" id="PF00221">
    <property type="entry name" value="Lyase_aromatic"/>
    <property type="match status" value="1"/>
</dbReference>
<dbReference type="Gene3D" id="1.20.200.10">
    <property type="entry name" value="Fumarase/aspartase (Central domain)"/>
    <property type="match status" value="1"/>
</dbReference>
<dbReference type="HAMAP" id="MF_00229">
    <property type="entry name" value="His_ammonia_lyase"/>
    <property type="match status" value="1"/>
</dbReference>
<comment type="subcellular location">
    <subcellularLocation>
        <location evidence="6 9">Cytoplasm</location>
    </subcellularLocation>
</comment>
<comment type="catalytic activity">
    <reaction evidence="5 6 8">
        <text>L-histidine = trans-urocanate + NH4(+)</text>
        <dbReference type="Rhea" id="RHEA:21232"/>
        <dbReference type="ChEBI" id="CHEBI:17771"/>
        <dbReference type="ChEBI" id="CHEBI:28938"/>
        <dbReference type="ChEBI" id="CHEBI:57595"/>
        <dbReference type="EC" id="4.3.1.3"/>
    </reaction>
</comment>
<evidence type="ECO:0000256" key="9">
    <source>
        <dbReference type="RuleBase" id="RU004480"/>
    </source>
</evidence>
<comment type="pathway">
    <text evidence="1 6 8">Amino-acid degradation; L-histidine degradation into L-glutamate; N-formimidoyl-L-glutamate from L-histidine: step 1/3.</text>
</comment>
<dbReference type="OrthoDB" id="9806955at2"/>
<gene>
    <name evidence="6" type="primary">hutH</name>
    <name evidence="10" type="ORF">T472_0212140</name>
</gene>
<dbReference type="FunFam" id="1.20.200.10:FF:000003">
    <property type="entry name" value="Histidine ammonia-lyase"/>
    <property type="match status" value="1"/>
</dbReference>
<protein>
    <recommendedName>
        <fullName evidence="2 6">Histidine ammonia-lyase</fullName>
        <shortName evidence="6">Histidase</shortName>
        <ecNumber evidence="2 6">4.3.1.3</ecNumber>
    </recommendedName>
</protein>
<evidence type="ECO:0000256" key="1">
    <source>
        <dbReference type="ARBA" id="ARBA00005113"/>
    </source>
</evidence>
<dbReference type="UniPathway" id="UPA00379">
    <property type="reaction ID" value="UER00549"/>
</dbReference>
<dbReference type="InterPro" id="IPR022313">
    <property type="entry name" value="Phe/His_NH3-lyase_AS"/>
</dbReference>
<dbReference type="InterPro" id="IPR024083">
    <property type="entry name" value="Fumarase/histidase_N"/>
</dbReference>
<evidence type="ECO:0000256" key="6">
    <source>
        <dbReference type="HAMAP-Rule" id="MF_00229"/>
    </source>
</evidence>
<dbReference type="NCBIfam" id="NF006871">
    <property type="entry name" value="PRK09367.1"/>
    <property type="match status" value="1"/>
</dbReference>
<evidence type="ECO:0000256" key="5">
    <source>
        <dbReference type="ARBA" id="ARBA00049269"/>
    </source>
</evidence>
<dbReference type="RefSeq" id="WP_023387218.1">
    <property type="nucleotide sequence ID" value="NZ_AXUN02000183.1"/>
</dbReference>
<sequence length="498" mass="54227">MVILGGSSITLEELERVARGNESVELSDAARFSIRESRRRLEKAASGSQPVYGVNTGFGDFSEIKISKDKLRDLQRNLIVSHSCGTGNPMSRDAVRAMMILRVNALARGFSGIRLETVEMIVRMLNKGIHPVVPEKGSLGASGDLAPLAHMALAMIGEGEVEYGGIIMPSAEVLSKAGLEAVVLEEKEGLALINGTQALTAIGALALADSFRAYYLANLSGALTMEALRGITTAYDPRLHSSRGHKGQMETSDIMLRLVRGSGFTTVQNEIRVQDAYSIRCIPQVHGAVKDTLDYAREKVEIEMNAVTDNPIVLSDTEIYSGGNFHGEPMALVFDFLSIAVSELASISERRLERLVNHQLSGLPPFLSNMGGLNSGFMIVQYSAASLVSENKTLAHPASVDSIPSSANQEDHVSMGNFAARKYREIVRNTTRVISMEAFTACQAIDFRPGELTLGSGTGEAYRLIRESVPFIENDTIMYKEMDKVLQIFKEYDLSKII</sequence>
<dbReference type="Proteomes" id="UP000017747">
    <property type="component" value="Unassembled WGS sequence"/>
</dbReference>
<dbReference type="EMBL" id="AXUN02000183">
    <property type="protein sequence ID" value="ETA80304.1"/>
    <property type="molecule type" value="Genomic_DNA"/>
</dbReference>
<keyword evidence="11" id="KW-1185">Reference proteome</keyword>
<dbReference type="CDD" id="cd00332">
    <property type="entry name" value="PAL-HAL"/>
    <property type="match status" value="1"/>
</dbReference>
<evidence type="ECO:0000256" key="7">
    <source>
        <dbReference type="RuleBase" id="RU003954"/>
    </source>
</evidence>
<dbReference type="PATRIC" id="fig|994573.3.peg.2258"/>
<dbReference type="SUPFAM" id="SSF48557">
    <property type="entry name" value="L-aspartase-like"/>
    <property type="match status" value="1"/>
</dbReference>
<evidence type="ECO:0000256" key="8">
    <source>
        <dbReference type="RuleBase" id="RU004479"/>
    </source>
</evidence>
<dbReference type="STRING" id="994573.T472_0212140"/>
<dbReference type="GO" id="GO:0019556">
    <property type="term" value="P:L-histidine catabolic process to glutamate and formamide"/>
    <property type="evidence" value="ECO:0007669"/>
    <property type="project" value="UniProtKB-UniPathway"/>
</dbReference>
<evidence type="ECO:0000256" key="3">
    <source>
        <dbReference type="ARBA" id="ARBA00022808"/>
    </source>
</evidence>
<comment type="PTM">
    <text evidence="6">Contains an active site 4-methylidene-imidazol-5-one (MIO), which is formed autocatalytically by cyclization and dehydration of residues Ala-Ser-Gly.</text>
</comment>
<comment type="caution">
    <text evidence="10">The sequence shown here is derived from an EMBL/GenBank/DDBJ whole genome shotgun (WGS) entry which is preliminary data.</text>
</comment>
<evidence type="ECO:0000256" key="2">
    <source>
        <dbReference type="ARBA" id="ARBA00012994"/>
    </source>
</evidence>
<dbReference type="PANTHER" id="PTHR10362">
    <property type="entry name" value="HISTIDINE AMMONIA-LYASE"/>
    <property type="match status" value="1"/>
</dbReference>
<keyword evidence="3 6" id="KW-0369">Histidine metabolism</keyword>
<dbReference type="GO" id="GO:0019557">
    <property type="term" value="P:L-histidine catabolic process to glutamate and formate"/>
    <property type="evidence" value="ECO:0007669"/>
    <property type="project" value="UniProtKB-UniPathway"/>
</dbReference>
<dbReference type="Gene3D" id="1.10.275.10">
    <property type="entry name" value="Fumarase/aspartase (N-terminal domain)"/>
    <property type="match status" value="1"/>
</dbReference>
<dbReference type="InterPro" id="IPR001106">
    <property type="entry name" value="Aromatic_Lyase"/>
</dbReference>
<dbReference type="EC" id="4.3.1.3" evidence="2 6"/>
<evidence type="ECO:0000313" key="10">
    <source>
        <dbReference type="EMBL" id="ETA80304.1"/>
    </source>
</evidence>
<dbReference type="FunFam" id="1.10.275.10:FF:000005">
    <property type="entry name" value="Histidine ammonia-lyase"/>
    <property type="match status" value="1"/>
</dbReference>
<reference evidence="10 11" key="1">
    <citation type="journal article" date="2014" name="Genome Announc.">
        <title>Genome Sequence of Youngiibacter fragilis, the Type Strain of the Genus Youngiibacter.</title>
        <authorList>
            <person name="Wawrik C.B."/>
            <person name="Callaghan A.V."/>
            <person name="Stamps B.W."/>
            <person name="Wawrik B."/>
        </authorList>
    </citation>
    <scope>NUCLEOTIDE SEQUENCE [LARGE SCALE GENOMIC DNA]</scope>
    <source>
        <strain evidence="10 11">232.1</strain>
    </source>
</reference>
<dbReference type="InterPro" id="IPR008948">
    <property type="entry name" value="L-Aspartase-like"/>
</dbReference>
<organism evidence="10 11">
    <name type="scientific">Youngiibacter fragilis 232.1</name>
    <dbReference type="NCBI Taxonomy" id="994573"/>
    <lineage>
        <taxon>Bacteria</taxon>
        <taxon>Bacillati</taxon>
        <taxon>Bacillota</taxon>
        <taxon>Clostridia</taxon>
        <taxon>Eubacteriales</taxon>
        <taxon>Clostridiaceae</taxon>
        <taxon>Youngiibacter</taxon>
    </lineage>
</organism>
<evidence type="ECO:0000256" key="4">
    <source>
        <dbReference type="ARBA" id="ARBA00023239"/>
    </source>
</evidence>
<feature type="modified residue" description="2,3-didehydroalanine (Ser)" evidence="6">
    <location>
        <position position="142"/>
    </location>
</feature>
<dbReference type="PROSITE" id="PS00488">
    <property type="entry name" value="PAL_HISTIDASE"/>
    <property type="match status" value="1"/>
</dbReference>
<dbReference type="AlphaFoldDB" id="V7I535"/>
<dbReference type="GO" id="GO:0004397">
    <property type="term" value="F:histidine ammonia-lyase activity"/>
    <property type="evidence" value="ECO:0007669"/>
    <property type="project" value="UniProtKB-UniRule"/>
</dbReference>
<dbReference type="InterPro" id="IPR005921">
    <property type="entry name" value="HutH"/>
</dbReference>
<dbReference type="GO" id="GO:0005737">
    <property type="term" value="C:cytoplasm"/>
    <property type="evidence" value="ECO:0007669"/>
    <property type="project" value="UniProtKB-SubCell"/>
</dbReference>
<keyword evidence="4 6" id="KW-0456">Lyase</keyword>
<proteinExistence type="inferred from homology"/>
<dbReference type="NCBIfam" id="TIGR01225">
    <property type="entry name" value="hutH"/>
    <property type="match status" value="1"/>
</dbReference>
<keyword evidence="6" id="KW-0963">Cytoplasm</keyword>